<evidence type="ECO:0000256" key="1">
    <source>
        <dbReference type="ARBA" id="ARBA00023015"/>
    </source>
</evidence>
<dbReference type="InterPro" id="IPR000524">
    <property type="entry name" value="Tscrpt_reg_HTH_GntR"/>
</dbReference>
<evidence type="ECO:0000313" key="5">
    <source>
        <dbReference type="EMBL" id="RQW76017.1"/>
    </source>
</evidence>
<keyword evidence="2" id="KW-0238">DNA-binding</keyword>
<accession>A0A3N9UJ63</accession>
<proteinExistence type="predicted"/>
<evidence type="ECO:0000256" key="2">
    <source>
        <dbReference type="ARBA" id="ARBA00023125"/>
    </source>
</evidence>
<evidence type="ECO:0000259" key="4">
    <source>
        <dbReference type="PROSITE" id="PS50949"/>
    </source>
</evidence>
<keyword evidence="6" id="KW-1185">Reference proteome</keyword>
<dbReference type="SMART" id="SM00895">
    <property type="entry name" value="FCD"/>
    <property type="match status" value="1"/>
</dbReference>
<dbReference type="InterPro" id="IPR036390">
    <property type="entry name" value="WH_DNA-bd_sf"/>
</dbReference>
<dbReference type="PANTHER" id="PTHR43537">
    <property type="entry name" value="TRANSCRIPTIONAL REGULATOR, GNTR FAMILY"/>
    <property type="match status" value="1"/>
</dbReference>
<sequence>MNVEKIEMQPVREKVVTALRKAIFEGELVDGQEITQEEIANKLGISRMPVREAFRILETDGLLKIMTRKAVVLAFTEDDFKDNMFIRSVIEGEAAARACIHHRDFSRLEEIQEKMKEAIKKQDLETYVQANIDFHGTIWDYSQSNRFKVLLNQTFNGIMFDIPLLVPGHMEKSIQEHEKIIEALKSGSPERAAEAMRYHISRGAGNFVDYRSQFNFKDE</sequence>
<dbReference type="SUPFAM" id="SSF48008">
    <property type="entry name" value="GntR ligand-binding domain-like"/>
    <property type="match status" value="1"/>
</dbReference>
<dbReference type="Pfam" id="PF00392">
    <property type="entry name" value="GntR"/>
    <property type="match status" value="1"/>
</dbReference>
<dbReference type="SMART" id="SM00345">
    <property type="entry name" value="HTH_GNTR"/>
    <property type="match status" value="1"/>
</dbReference>
<keyword evidence="1" id="KW-0805">Transcription regulation</keyword>
<feature type="domain" description="HTH gntR-type" evidence="4">
    <location>
        <begin position="9"/>
        <end position="76"/>
    </location>
</feature>
<dbReference type="EMBL" id="RRCT01000001">
    <property type="protein sequence ID" value="RQW76017.1"/>
    <property type="molecule type" value="Genomic_DNA"/>
</dbReference>
<dbReference type="GO" id="GO:0003677">
    <property type="term" value="F:DNA binding"/>
    <property type="evidence" value="ECO:0007669"/>
    <property type="project" value="UniProtKB-KW"/>
</dbReference>
<reference evidence="5 6" key="1">
    <citation type="journal article" date="2013" name="J. Microbiol.">
        <title>Lysinibacillus chungkukjangi sp. nov., isolated from Chungkukjang, Korean fermented soybean food.</title>
        <authorList>
            <person name="Kim S.J."/>
            <person name="Jang Y.H."/>
            <person name="Hamada M."/>
            <person name="Ahn J.H."/>
            <person name="Weon H.Y."/>
            <person name="Suzuki K."/>
            <person name="Whang K.S."/>
            <person name="Kwon S.W."/>
        </authorList>
    </citation>
    <scope>NUCLEOTIDE SEQUENCE [LARGE SCALE GENOMIC DNA]</scope>
    <source>
        <strain evidence="5 6">MCCC 1A12701</strain>
    </source>
</reference>
<dbReference type="PRINTS" id="PR00035">
    <property type="entry name" value="HTHGNTR"/>
</dbReference>
<name>A0A3N9UJ63_9BACI</name>
<dbReference type="CDD" id="cd07377">
    <property type="entry name" value="WHTH_GntR"/>
    <property type="match status" value="1"/>
</dbReference>
<dbReference type="PROSITE" id="PS50949">
    <property type="entry name" value="HTH_GNTR"/>
    <property type="match status" value="1"/>
</dbReference>
<dbReference type="PANTHER" id="PTHR43537:SF45">
    <property type="entry name" value="GNTR FAMILY REGULATORY PROTEIN"/>
    <property type="match status" value="1"/>
</dbReference>
<keyword evidence="3" id="KW-0804">Transcription</keyword>
<gene>
    <name evidence="5" type="ORF">EBB45_00215</name>
</gene>
<dbReference type="Proteomes" id="UP000274033">
    <property type="component" value="Unassembled WGS sequence"/>
</dbReference>
<dbReference type="SUPFAM" id="SSF46785">
    <property type="entry name" value="Winged helix' DNA-binding domain"/>
    <property type="match status" value="1"/>
</dbReference>
<dbReference type="InterPro" id="IPR036388">
    <property type="entry name" value="WH-like_DNA-bd_sf"/>
</dbReference>
<organism evidence="5 6">
    <name type="scientific">Lysinibacillus composti</name>
    <dbReference type="NCBI Taxonomy" id="720633"/>
    <lineage>
        <taxon>Bacteria</taxon>
        <taxon>Bacillati</taxon>
        <taxon>Bacillota</taxon>
        <taxon>Bacilli</taxon>
        <taxon>Bacillales</taxon>
        <taxon>Bacillaceae</taxon>
        <taxon>Lysinibacillus</taxon>
    </lineage>
</organism>
<dbReference type="AlphaFoldDB" id="A0A3N9UJ63"/>
<comment type="caution">
    <text evidence="5">The sequence shown here is derived from an EMBL/GenBank/DDBJ whole genome shotgun (WGS) entry which is preliminary data.</text>
</comment>
<dbReference type="Gene3D" id="1.10.10.10">
    <property type="entry name" value="Winged helix-like DNA-binding domain superfamily/Winged helix DNA-binding domain"/>
    <property type="match status" value="1"/>
</dbReference>
<dbReference type="Pfam" id="PF07729">
    <property type="entry name" value="FCD"/>
    <property type="match status" value="1"/>
</dbReference>
<evidence type="ECO:0000256" key="3">
    <source>
        <dbReference type="ARBA" id="ARBA00023163"/>
    </source>
</evidence>
<dbReference type="GO" id="GO:0003700">
    <property type="term" value="F:DNA-binding transcription factor activity"/>
    <property type="evidence" value="ECO:0007669"/>
    <property type="project" value="InterPro"/>
</dbReference>
<dbReference type="Gene3D" id="1.20.120.530">
    <property type="entry name" value="GntR ligand-binding domain-like"/>
    <property type="match status" value="1"/>
</dbReference>
<protein>
    <submittedName>
        <fullName evidence="5">GntR family transcriptional regulator</fullName>
    </submittedName>
</protein>
<dbReference type="InterPro" id="IPR008920">
    <property type="entry name" value="TF_FadR/GntR_C"/>
</dbReference>
<evidence type="ECO:0000313" key="6">
    <source>
        <dbReference type="Proteomes" id="UP000274033"/>
    </source>
</evidence>
<dbReference type="InterPro" id="IPR011711">
    <property type="entry name" value="GntR_C"/>
</dbReference>